<proteinExistence type="predicted"/>
<feature type="domain" description="PRC-barrel" evidence="1">
    <location>
        <begin position="17"/>
        <end position="93"/>
    </location>
</feature>
<accession>A0A254TI05</accession>
<reference evidence="2 3" key="1">
    <citation type="submission" date="2016-02" db="EMBL/GenBank/DDBJ databases">
        <authorList>
            <person name="Wen L."/>
            <person name="He K."/>
            <person name="Yang H."/>
        </authorList>
    </citation>
    <scope>NUCLEOTIDE SEQUENCE [LARGE SCALE GENOMIC DNA]</scope>
    <source>
        <strain evidence="2 3">TSA40</strain>
    </source>
</reference>
<dbReference type="RefSeq" id="WP_088709084.1">
    <property type="nucleotide sequence ID" value="NZ_LSTO01000001.1"/>
</dbReference>
<dbReference type="PANTHER" id="PTHR36505:SF1">
    <property type="entry name" value="BLR1072 PROTEIN"/>
    <property type="match status" value="1"/>
</dbReference>
<dbReference type="InterPro" id="IPR027275">
    <property type="entry name" value="PRC-brl_dom"/>
</dbReference>
<dbReference type="SUPFAM" id="SSF50346">
    <property type="entry name" value="PRC-barrel domain"/>
    <property type="match status" value="1"/>
</dbReference>
<dbReference type="InterPro" id="IPR011033">
    <property type="entry name" value="PRC_barrel-like_sf"/>
</dbReference>
<protein>
    <submittedName>
        <fullName evidence="2">Photosystem reaction center subunit H</fullName>
    </submittedName>
</protein>
<organism evidence="2 3">
    <name type="scientific">Noviherbaspirillum denitrificans</name>
    <dbReference type="NCBI Taxonomy" id="1968433"/>
    <lineage>
        <taxon>Bacteria</taxon>
        <taxon>Pseudomonadati</taxon>
        <taxon>Pseudomonadota</taxon>
        <taxon>Betaproteobacteria</taxon>
        <taxon>Burkholderiales</taxon>
        <taxon>Oxalobacteraceae</taxon>
        <taxon>Noviherbaspirillum</taxon>
    </lineage>
</organism>
<gene>
    <name evidence="2" type="ORF">AYR66_24930</name>
</gene>
<dbReference type="OrthoDB" id="286778at2"/>
<sequence>MANIIGEKPDLSGPGPDVMAVDTLEGCAVVNLAGESLGEIQDIMIDVRSGHVAYAVLSYGGVLGIGNKLFAVPWDALTLDAERRCFVLDVARERLERSPGFDKAHWPSMPGAGWPHVEHR</sequence>
<evidence type="ECO:0000313" key="3">
    <source>
        <dbReference type="Proteomes" id="UP000197535"/>
    </source>
</evidence>
<dbReference type="Gene3D" id="2.30.30.240">
    <property type="entry name" value="PRC-barrel domain"/>
    <property type="match status" value="1"/>
</dbReference>
<dbReference type="Pfam" id="PF05239">
    <property type="entry name" value="PRC"/>
    <property type="match status" value="1"/>
</dbReference>
<dbReference type="EMBL" id="LSTO01000001">
    <property type="protein sequence ID" value="OWW22261.1"/>
    <property type="molecule type" value="Genomic_DNA"/>
</dbReference>
<evidence type="ECO:0000259" key="1">
    <source>
        <dbReference type="Pfam" id="PF05239"/>
    </source>
</evidence>
<comment type="caution">
    <text evidence="2">The sequence shown here is derived from an EMBL/GenBank/DDBJ whole genome shotgun (WGS) entry which is preliminary data.</text>
</comment>
<evidence type="ECO:0000313" key="2">
    <source>
        <dbReference type="EMBL" id="OWW22261.1"/>
    </source>
</evidence>
<dbReference type="PANTHER" id="PTHR36505">
    <property type="entry name" value="BLR1072 PROTEIN"/>
    <property type="match status" value="1"/>
</dbReference>
<name>A0A254TI05_9BURK</name>
<dbReference type="Proteomes" id="UP000197535">
    <property type="component" value="Unassembled WGS sequence"/>
</dbReference>
<dbReference type="AlphaFoldDB" id="A0A254TI05"/>
<keyword evidence="3" id="KW-1185">Reference proteome</keyword>